<feature type="region of interest" description="Disordered" evidence="1">
    <location>
        <begin position="1"/>
        <end position="22"/>
    </location>
</feature>
<name>A0AAN9YR35_9PEZI</name>
<accession>A0AAN9YR35</accession>
<gene>
    <name evidence="2" type="ORF">SLS62_007113</name>
</gene>
<organism evidence="2 3">
    <name type="scientific">Diatrype stigma</name>
    <dbReference type="NCBI Taxonomy" id="117547"/>
    <lineage>
        <taxon>Eukaryota</taxon>
        <taxon>Fungi</taxon>
        <taxon>Dikarya</taxon>
        <taxon>Ascomycota</taxon>
        <taxon>Pezizomycotina</taxon>
        <taxon>Sordariomycetes</taxon>
        <taxon>Xylariomycetidae</taxon>
        <taxon>Xylariales</taxon>
        <taxon>Diatrypaceae</taxon>
        <taxon>Diatrype</taxon>
    </lineage>
</organism>
<evidence type="ECO:0000256" key="1">
    <source>
        <dbReference type="SAM" id="MobiDB-lite"/>
    </source>
</evidence>
<reference evidence="2 3" key="1">
    <citation type="submission" date="2024-02" db="EMBL/GenBank/DDBJ databases">
        <title>De novo assembly and annotation of 12 fungi associated with fruit tree decline syndrome in Ontario, Canada.</title>
        <authorList>
            <person name="Sulman M."/>
            <person name="Ellouze W."/>
            <person name="Ilyukhin E."/>
        </authorList>
    </citation>
    <scope>NUCLEOTIDE SEQUENCE [LARGE SCALE GENOMIC DNA]</scope>
    <source>
        <strain evidence="2 3">M11/M66-122</strain>
    </source>
</reference>
<sequence>MFTGPQLDAVAPPYTPNPRPDETLIAPRPTLRHYFTRSSVWRPRGSQHYAAYDFLRHIFVNSTIPYKIPGHPDLESSDDVVELNEDYQIPKPGTTFPPKWLSQRHLKIYVNFKQDIFYFSTSKFPCVGSINSIERLENFILRASRGLRHRAELVGLPRKDEWMQSIEKLAIHAPSFLTSPHSFLLTRNDRIIISEMLNLKKIYLVVPRDPQCYHGPHRTWLHARANGDGFMPYSEFVALHTGLQNSALGGKPCNCFLDPDPTFGEKTRLELAFEWNDRPPEIIVVIEDLLR</sequence>
<dbReference type="EMBL" id="JAKJXP020000056">
    <property type="protein sequence ID" value="KAK7750980.1"/>
    <property type="molecule type" value="Genomic_DNA"/>
</dbReference>
<evidence type="ECO:0000313" key="3">
    <source>
        <dbReference type="Proteomes" id="UP001320420"/>
    </source>
</evidence>
<dbReference type="Proteomes" id="UP001320420">
    <property type="component" value="Unassembled WGS sequence"/>
</dbReference>
<dbReference type="AlphaFoldDB" id="A0AAN9YR35"/>
<keyword evidence="3" id="KW-1185">Reference proteome</keyword>
<comment type="caution">
    <text evidence="2">The sequence shown here is derived from an EMBL/GenBank/DDBJ whole genome shotgun (WGS) entry which is preliminary data.</text>
</comment>
<evidence type="ECO:0000313" key="2">
    <source>
        <dbReference type="EMBL" id="KAK7750980.1"/>
    </source>
</evidence>
<proteinExistence type="predicted"/>
<protein>
    <submittedName>
        <fullName evidence="2">Uncharacterized protein</fullName>
    </submittedName>
</protein>